<dbReference type="RefSeq" id="WP_247417686.1">
    <property type="nucleotide sequence ID" value="NZ_JALLGW010000001.1"/>
</dbReference>
<evidence type="ECO:0000313" key="1">
    <source>
        <dbReference type="EMBL" id="MFC5973300.1"/>
    </source>
</evidence>
<dbReference type="EMBL" id="JBHSQH010000001">
    <property type="protein sequence ID" value="MFC5973300.1"/>
    <property type="molecule type" value="Genomic_DNA"/>
</dbReference>
<keyword evidence="2" id="KW-1185">Reference proteome</keyword>
<comment type="caution">
    <text evidence="1">The sequence shown here is derived from an EMBL/GenBank/DDBJ whole genome shotgun (WGS) entry which is preliminary data.</text>
</comment>
<organism evidence="1 2">
    <name type="scientific">Halomarina salina</name>
    <dbReference type="NCBI Taxonomy" id="1872699"/>
    <lineage>
        <taxon>Archaea</taxon>
        <taxon>Methanobacteriati</taxon>
        <taxon>Methanobacteriota</taxon>
        <taxon>Stenosarchaea group</taxon>
        <taxon>Halobacteria</taxon>
        <taxon>Halobacteriales</taxon>
        <taxon>Natronomonadaceae</taxon>
        <taxon>Halomarina</taxon>
    </lineage>
</organism>
<name>A0ABD5RT24_9EURY</name>
<sequence>MNSRTAATLLVALCLLLAGCLSPAVADESTPTPDGVATPDDRFDLRVANDADREVSVVVWFVTGSLDDVVVTSADGTNATYSVADLRGAPVAVENATSVTPRGDVDRSVGLRLSAGVDGVAQADVSGVESVVYAVSAGGDQVDDGEAVRAGVNETVQYVGVGSCSAGGVVTGLTLNVDGASATAQVTCDG</sequence>
<dbReference type="Proteomes" id="UP001596099">
    <property type="component" value="Unassembled WGS sequence"/>
</dbReference>
<dbReference type="PROSITE" id="PS51257">
    <property type="entry name" value="PROKAR_LIPOPROTEIN"/>
    <property type="match status" value="1"/>
</dbReference>
<reference evidence="1 2" key="1">
    <citation type="journal article" date="2019" name="Int. J. Syst. Evol. Microbiol.">
        <title>The Global Catalogue of Microorganisms (GCM) 10K type strain sequencing project: providing services to taxonomists for standard genome sequencing and annotation.</title>
        <authorList>
            <consortium name="The Broad Institute Genomics Platform"/>
            <consortium name="The Broad Institute Genome Sequencing Center for Infectious Disease"/>
            <person name="Wu L."/>
            <person name="Ma J."/>
        </authorList>
    </citation>
    <scope>NUCLEOTIDE SEQUENCE [LARGE SCALE GENOMIC DNA]</scope>
    <source>
        <strain evidence="1 2">CGMCC 1.12543</strain>
    </source>
</reference>
<evidence type="ECO:0000313" key="2">
    <source>
        <dbReference type="Proteomes" id="UP001596099"/>
    </source>
</evidence>
<protein>
    <submittedName>
        <fullName evidence="1">Uncharacterized protein</fullName>
    </submittedName>
</protein>
<proteinExistence type="predicted"/>
<gene>
    <name evidence="1" type="ORF">ACFPYI_18370</name>
</gene>
<dbReference type="AlphaFoldDB" id="A0ABD5RT24"/>
<accession>A0ABD5RT24</accession>